<evidence type="ECO:0000256" key="1">
    <source>
        <dbReference type="ARBA" id="ARBA00004571"/>
    </source>
</evidence>
<keyword evidence="2" id="KW-1134">Transmembrane beta strand</keyword>
<comment type="subcellular location">
    <subcellularLocation>
        <location evidence="1">Cell outer membrane</location>
        <topology evidence="1">Multi-pass membrane protein</topology>
    </subcellularLocation>
</comment>
<accession>A0A3B1BS54</accession>
<dbReference type="Pfam" id="PF03349">
    <property type="entry name" value="Toluene_X"/>
    <property type="match status" value="1"/>
</dbReference>
<dbReference type="PANTHER" id="PTHR35093:SF8">
    <property type="entry name" value="OUTER MEMBRANE PROTEIN NMB0088-RELATED"/>
    <property type="match status" value="1"/>
</dbReference>
<evidence type="ECO:0000256" key="2">
    <source>
        <dbReference type="ARBA" id="ARBA00022452"/>
    </source>
</evidence>
<keyword evidence="4" id="KW-0732">Signal</keyword>
<proteinExistence type="predicted"/>
<dbReference type="GO" id="GO:0015483">
    <property type="term" value="F:long-chain fatty acid transporting porin activity"/>
    <property type="evidence" value="ECO:0007669"/>
    <property type="project" value="TreeGrafter"/>
</dbReference>
<evidence type="ECO:0000256" key="6">
    <source>
        <dbReference type="ARBA" id="ARBA00023237"/>
    </source>
</evidence>
<dbReference type="AlphaFoldDB" id="A0A3B1BS54"/>
<sequence>MKKVLHLFSVIVIISSQIFASGFQINEHGARGMAMAGAYTALALDGSALFYNPAGLSQLSGTQFMLGTTLISPSATFRGVTPDINEYKMESALFTPINFYITHQLNDKWALGFGVNNQYGLGTTWDENWIGKYLAINTEVKTYYFTGGVSYKLSDEFSLGITASYVYGDVVIMKKNSLSPFDGDAKIDLSGNGNSFAYSIGLLYKPSESFSVGLDFRSGSDFTFKGDATVDAPSQFASLLPTGSIEAPLSLPYNATIGLAFIPNDKLTISTDFQYVGWSSYDKMEVTFTEFNNPDGTPYVSTSIRDYTNSWIARLGAEYSLSESFDLRGGILYDKNPVKDEWVEPSLPDADRWGLNIGFGYKFTPNLVLDLAYMFLRFNERTITNSKVDYTNGAAGFNGVYNSSAHLFGINLSYYIN</sequence>
<gene>
    <name evidence="7" type="ORF">MNBD_IGNAVI01-2228</name>
</gene>
<reference evidence="7" key="1">
    <citation type="submission" date="2018-06" db="EMBL/GenBank/DDBJ databases">
        <authorList>
            <person name="Zhirakovskaya E."/>
        </authorList>
    </citation>
    <scope>NUCLEOTIDE SEQUENCE</scope>
</reference>
<dbReference type="GO" id="GO:0009279">
    <property type="term" value="C:cell outer membrane"/>
    <property type="evidence" value="ECO:0007669"/>
    <property type="project" value="UniProtKB-SubCell"/>
</dbReference>
<dbReference type="EMBL" id="UOGD01000114">
    <property type="protein sequence ID" value="VAX18752.1"/>
    <property type="molecule type" value="Genomic_DNA"/>
</dbReference>
<dbReference type="PANTHER" id="PTHR35093">
    <property type="entry name" value="OUTER MEMBRANE PROTEIN NMB0088-RELATED"/>
    <property type="match status" value="1"/>
</dbReference>
<evidence type="ECO:0000313" key="7">
    <source>
        <dbReference type="EMBL" id="VAX18752.1"/>
    </source>
</evidence>
<dbReference type="SUPFAM" id="SSF56935">
    <property type="entry name" value="Porins"/>
    <property type="match status" value="1"/>
</dbReference>
<keyword evidence="3" id="KW-0812">Transmembrane</keyword>
<organism evidence="7">
    <name type="scientific">hydrothermal vent metagenome</name>
    <dbReference type="NCBI Taxonomy" id="652676"/>
    <lineage>
        <taxon>unclassified sequences</taxon>
        <taxon>metagenomes</taxon>
        <taxon>ecological metagenomes</taxon>
    </lineage>
</organism>
<evidence type="ECO:0000256" key="4">
    <source>
        <dbReference type="ARBA" id="ARBA00022729"/>
    </source>
</evidence>
<dbReference type="Gene3D" id="2.40.160.60">
    <property type="entry name" value="Outer membrane protein transport protein (OMPP1/FadL/TodX)"/>
    <property type="match status" value="1"/>
</dbReference>
<evidence type="ECO:0000256" key="5">
    <source>
        <dbReference type="ARBA" id="ARBA00023136"/>
    </source>
</evidence>
<name>A0A3B1BS54_9ZZZZ</name>
<protein>
    <submittedName>
        <fullName evidence="7">Long-chain fatty acid transport protein</fullName>
    </submittedName>
</protein>
<keyword evidence="5" id="KW-0472">Membrane</keyword>
<evidence type="ECO:0000256" key="3">
    <source>
        <dbReference type="ARBA" id="ARBA00022692"/>
    </source>
</evidence>
<keyword evidence="6" id="KW-0998">Cell outer membrane</keyword>
<dbReference type="InterPro" id="IPR005017">
    <property type="entry name" value="OMPP1/FadL/TodX"/>
</dbReference>